<comment type="caution">
    <text evidence="3">The sequence shown here is derived from an EMBL/GenBank/DDBJ whole genome shotgun (WGS) entry which is preliminary data.</text>
</comment>
<gene>
    <name evidence="3" type="ORF">GJU41_14390</name>
</gene>
<dbReference type="SUPFAM" id="SSF51695">
    <property type="entry name" value="PLC-like phosphodiesterases"/>
    <property type="match status" value="1"/>
</dbReference>
<dbReference type="Pfam" id="PF03009">
    <property type="entry name" value="GDPD"/>
    <property type="match status" value="1"/>
</dbReference>
<feature type="domain" description="GP-PDE" evidence="2">
    <location>
        <begin position="52"/>
        <end position="303"/>
    </location>
</feature>
<keyword evidence="1" id="KW-0472">Membrane</keyword>
<dbReference type="EMBL" id="WKKF01000003">
    <property type="protein sequence ID" value="MRX55164.1"/>
    <property type="molecule type" value="Genomic_DNA"/>
</dbReference>
<evidence type="ECO:0000256" key="1">
    <source>
        <dbReference type="SAM" id="Phobius"/>
    </source>
</evidence>
<dbReference type="CDD" id="cd08561">
    <property type="entry name" value="GDPD_cytoplasmic_ScUgpQ2_like"/>
    <property type="match status" value="1"/>
</dbReference>
<feature type="transmembrane region" description="Helical" evidence="1">
    <location>
        <begin position="17"/>
        <end position="35"/>
    </location>
</feature>
<accession>A0A6I2MCT8</accession>
<keyword evidence="1" id="KW-0812">Transmembrane</keyword>
<keyword evidence="1" id="KW-1133">Transmembrane helix</keyword>
<protein>
    <submittedName>
        <fullName evidence="3">Glycerophosphodiester phosphodiesterase</fullName>
    </submittedName>
</protein>
<organism evidence="3 4">
    <name type="scientific">Metabacillus idriensis</name>
    <dbReference type="NCBI Taxonomy" id="324768"/>
    <lineage>
        <taxon>Bacteria</taxon>
        <taxon>Bacillati</taxon>
        <taxon>Bacillota</taxon>
        <taxon>Bacilli</taxon>
        <taxon>Bacillales</taxon>
        <taxon>Bacillaceae</taxon>
        <taxon>Metabacillus</taxon>
    </lineage>
</organism>
<dbReference type="GO" id="GO:0006629">
    <property type="term" value="P:lipid metabolic process"/>
    <property type="evidence" value="ECO:0007669"/>
    <property type="project" value="InterPro"/>
</dbReference>
<dbReference type="PANTHER" id="PTHR46211">
    <property type="entry name" value="GLYCEROPHOSPHORYL DIESTER PHOSPHODIESTERASE"/>
    <property type="match status" value="1"/>
</dbReference>
<dbReference type="PROSITE" id="PS51704">
    <property type="entry name" value="GP_PDE"/>
    <property type="match status" value="1"/>
</dbReference>
<keyword evidence="4" id="KW-1185">Reference proteome</keyword>
<dbReference type="AlphaFoldDB" id="A0A6I2MCT8"/>
<evidence type="ECO:0000313" key="4">
    <source>
        <dbReference type="Proteomes" id="UP000441585"/>
    </source>
</evidence>
<dbReference type="GO" id="GO:0008081">
    <property type="term" value="F:phosphoric diester hydrolase activity"/>
    <property type="evidence" value="ECO:0007669"/>
    <property type="project" value="InterPro"/>
</dbReference>
<sequence length="311" mass="34631">MEIVPQPVRKKRTKLKLTSAILITLILFIAIFQFIPVQPAEKQAFLKKGKRPLIIAHQGGDGMAPGNTMAAFSLSEKLEVDMLEMDVHLSKDGEVVVIHDAAVDRTTNGSGAVKDMTLQQLKQLDAGYHFVGPDGTHPYRNKGVTIPTMDEIFTAFPGYPMTIELKTDDPLLADKMADLIKKHSMTDKVIIASFYDEALNYFIEANDGKVPVSSPSEATRNFVLAHKLFVDRLIPMNNYTAVQIPMRASGLDLTTERIIKSLHNRNIAVQYWTINDEDSVRKLVEIGADGIMTDHPNIVKKVLDQEYGEAQ</sequence>
<dbReference type="Proteomes" id="UP000441585">
    <property type="component" value="Unassembled WGS sequence"/>
</dbReference>
<evidence type="ECO:0000313" key="3">
    <source>
        <dbReference type="EMBL" id="MRX55164.1"/>
    </source>
</evidence>
<evidence type="ECO:0000259" key="2">
    <source>
        <dbReference type="PROSITE" id="PS51704"/>
    </source>
</evidence>
<dbReference type="InterPro" id="IPR017946">
    <property type="entry name" value="PLC-like_Pdiesterase_TIM-brl"/>
</dbReference>
<dbReference type="Gene3D" id="3.20.20.190">
    <property type="entry name" value="Phosphatidylinositol (PI) phosphodiesterase"/>
    <property type="match status" value="1"/>
</dbReference>
<dbReference type="RefSeq" id="WP_070879499.1">
    <property type="nucleotide sequence ID" value="NZ_CAJGAA010000004.1"/>
</dbReference>
<name>A0A6I2MCT8_9BACI</name>
<dbReference type="PANTHER" id="PTHR46211:SF14">
    <property type="entry name" value="GLYCEROPHOSPHODIESTER PHOSPHODIESTERASE"/>
    <property type="match status" value="1"/>
</dbReference>
<dbReference type="InterPro" id="IPR030395">
    <property type="entry name" value="GP_PDE_dom"/>
</dbReference>
<proteinExistence type="predicted"/>
<reference evidence="3 4" key="1">
    <citation type="submission" date="2019-11" db="EMBL/GenBank/DDBJ databases">
        <title>Bacillus idriensis genome.</title>
        <authorList>
            <person name="Konopka E.N."/>
            <person name="Newman J.D."/>
        </authorList>
    </citation>
    <scope>NUCLEOTIDE SEQUENCE [LARGE SCALE GENOMIC DNA]</scope>
    <source>
        <strain evidence="3 4">DSM 19097</strain>
    </source>
</reference>